<evidence type="ECO:0000259" key="2">
    <source>
        <dbReference type="PROSITE" id="PS50119"/>
    </source>
</evidence>
<proteinExistence type="predicted"/>
<dbReference type="AlphaFoldDB" id="A0A6J8CG93"/>
<dbReference type="InterPro" id="IPR047153">
    <property type="entry name" value="TRIM45/56/19-like"/>
</dbReference>
<keyword evidence="1" id="KW-0862">Zinc</keyword>
<name>A0A6J8CG93_MYTCO</name>
<dbReference type="InterPro" id="IPR000315">
    <property type="entry name" value="Znf_B-box"/>
</dbReference>
<gene>
    <name evidence="3" type="ORF">MCOR_29420</name>
</gene>
<dbReference type="OrthoDB" id="6134495at2759"/>
<evidence type="ECO:0000313" key="3">
    <source>
        <dbReference type="EMBL" id="CAC5394691.1"/>
    </source>
</evidence>
<evidence type="ECO:0000313" key="4">
    <source>
        <dbReference type="Proteomes" id="UP000507470"/>
    </source>
</evidence>
<dbReference type="Pfam" id="PF00643">
    <property type="entry name" value="zf-B_box"/>
    <property type="match status" value="1"/>
</dbReference>
<feature type="domain" description="B box-type" evidence="2">
    <location>
        <begin position="38"/>
        <end position="67"/>
    </location>
</feature>
<keyword evidence="4" id="KW-1185">Reference proteome</keyword>
<dbReference type="PANTHER" id="PTHR25462">
    <property type="entry name" value="BONUS, ISOFORM C-RELATED"/>
    <property type="match status" value="1"/>
</dbReference>
<keyword evidence="1" id="KW-0479">Metal-binding</keyword>
<dbReference type="EMBL" id="CACVKT020005353">
    <property type="protein sequence ID" value="CAC5394691.1"/>
    <property type="molecule type" value="Genomic_DNA"/>
</dbReference>
<dbReference type="PROSITE" id="PS50119">
    <property type="entry name" value="ZF_BBOX"/>
    <property type="match status" value="1"/>
</dbReference>
<sequence length="281" mass="32140">MICEDCEKAHIKNKISRNHKVISIEDYHKIKDVLITEICEHHGENLEWFCKTHDKALCMVCVPSNHKSCSDIISINVASKHARQSTALSDLEESIDGTLRNIKQCMTNRESATKEIEKQGLEIKKMTLQTRTKINTHLDKLEEKLLRELESTSRSCKSEYTKILQKLTSAEKQLTKLREKTLNIKQFSSDIQVFFGTYQGYRLIVSETKSIKDAIGASKDYELKVDLNSLITKLSKEIQDLNQIKVLESTTKIDFKDPKSDQAQIGIIVPSSRNISNIQLQ</sequence>
<accession>A0A6J8CG93</accession>
<dbReference type="PANTHER" id="PTHR25462:SF296">
    <property type="entry name" value="MEIOTIC P26, ISOFORM F"/>
    <property type="match status" value="1"/>
</dbReference>
<dbReference type="Gene3D" id="3.30.160.60">
    <property type="entry name" value="Classic Zinc Finger"/>
    <property type="match status" value="1"/>
</dbReference>
<protein>
    <recommendedName>
        <fullName evidence="2">B box-type domain-containing protein</fullName>
    </recommendedName>
</protein>
<dbReference type="Proteomes" id="UP000507470">
    <property type="component" value="Unassembled WGS sequence"/>
</dbReference>
<evidence type="ECO:0000256" key="1">
    <source>
        <dbReference type="PROSITE-ProRule" id="PRU00024"/>
    </source>
</evidence>
<organism evidence="3 4">
    <name type="scientific">Mytilus coruscus</name>
    <name type="common">Sea mussel</name>
    <dbReference type="NCBI Taxonomy" id="42192"/>
    <lineage>
        <taxon>Eukaryota</taxon>
        <taxon>Metazoa</taxon>
        <taxon>Spiralia</taxon>
        <taxon>Lophotrochozoa</taxon>
        <taxon>Mollusca</taxon>
        <taxon>Bivalvia</taxon>
        <taxon>Autobranchia</taxon>
        <taxon>Pteriomorphia</taxon>
        <taxon>Mytilida</taxon>
        <taxon>Mytiloidea</taxon>
        <taxon>Mytilidae</taxon>
        <taxon>Mytilinae</taxon>
        <taxon>Mytilus</taxon>
    </lineage>
</organism>
<dbReference type="GO" id="GO:0008270">
    <property type="term" value="F:zinc ion binding"/>
    <property type="evidence" value="ECO:0007669"/>
    <property type="project" value="UniProtKB-KW"/>
</dbReference>
<reference evidence="3 4" key="1">
    <citation type="submission" date="2020-06" db="EMBL/GenBank/DDBJ databases">
        <authorList>
            <person name="Li R."/>
            <person name="Bekaert M."/>
        </authorList>
    </citation>
    <scope>NUCLEOTIDE SEQUENCE [LARGE SCALE GENOMIC DNA]</scope>
    <source>
        <strain evidence="4">wild</strain>
    </source>
</reference>
<keyword evidence="1" id="KW-0863">Zinc-finger</keyword>
<dbReference type="SUPFAM" id="SSF57845">
    <property type="entry name" value="B-box zinc-binding domain"/>
    <property type="match status" value="1"/>
</dbReference>